<dbReference type="InterPro" id="IPR016084">
    <property type="entry name" value="Haem_Oase-like_multi-hlx"/>
</dbReference>
<dbReference type="OrthoDB" id="112625at2"/>
<evidence type="ECO:0008006" key="3">
    <source>
        <dbReference type="Google" id="ProtNLM"/>
    </source>
</evidence>
<protein>
    <recommendedName>
        <fullName evidence="3">Iron-containing redox enzyme</fullName>
    </recommendedName>
</protein>
<dbReference type="Gene3D" id="1.20.910.10">
    <property type="entry name" value="Heme oxygenase-like"/>
    <property type="match status" value="1"/>
</dbReference>
<name>A0A1I1H0D1_9ACTN</name>
<keyword evidence="2" id="KW-1185">Reference proteome</keyword>
<evidence type="ECO:0000313" key="2">
    <source>
        <dbReference type="Proteomes" id="UP000199207"/>
    </source>
</evidence>
<sequence length="244" mass="25606">MTDTGTGAGPGTAAPGPASAALRAKLALAEPVLHRATARLWRPGAGLTARYTRYLGAMYHVIRASVPLMELAALRCAALAADPVAAPLARYLHHHIDEERGHDDWLLADAAAAGADPGGIAGDTPPAAVARLVGAQYYWIEYHHPVTLLGYIAVLEGNAPAPWLAGRLARETGLPDAAFGTVRRHADLDGGHRDDLDRLLDRLPLTVRQRTAVAVSALHTVDAVAELFRQLAAAGARPAPAAIH</sequence>
<dbReference type="Proteomes" id="UP000199207">
    <property type="component" value="Unassembled WGS sequence"/>
</dbReference>
<proteinExistence type="predicted"/>
<dbReference type="RefSeq" id="WP_093837514.1">
    <property type="nucleotide sequence ID" value="NZ_FOLM01000002.1"/>
</dbReference>
<accession>A0A1I1H0D1</accession>
<gene>
    <name evidence="1" type="ORF">SAMN05421773_102196</name>
</gene>
<organism evidence="1 2">
    <name type="scientific">Streptomyces aidingensis</name>
    <dbReference type="NCBI Taxonomy" id="910347"/>
    <lineage>
        <taxon>Bacteria</taxon>
        <taxon>Bacillati</taxon>
        <taxon>Actinomycetota</taxon>
        <taxon>Actinomycetes</taxon>
        <taxon>Kitasatosporales</taxon>
        <taxon>Streptomycetaceae</taxon>
        <taxon>Streptomyces</taxon>
    </lineage>
</organism>
<evidence type="ECO:0000313" key="1">
    <source>
        <dbReference type="EMBL" id="SFC17225.1"/>
    </source>
</evidence>
<reference evidence="1 2" key="1">
    <citation type="submission" date="2016-10" db="EMBL/GenBank/DDBJ databases">
        <authorList>
            <person name="de Groot N.N."/>
        </authorList>
    </citation>
    <scope>NUCLEOTIDE SEQUENCE [LARGE SCALE GENOMIC DNA]</scope>
    <source>
        <strain evidence="1 2">CGMCC 4.5739</strain>
    </source>
</reference>
<dbReference type="EMBL" id="FOLM01000002">
    <property type="protein sequence ID" value="SFC17225.1"/>
    <property type="molecule type" value="Genomic_DNA"/>
</dbReference>
<dbReference type="Pfam" id="PF14518">
    <property type="entry name" value="Haem_oxygenas_2"/>
    <property type="match status" value="1"/>
</dbReference>
<dbReference type="STRING" id="910347.SAMN05421773_102196"/>
<dbReference type="AlphaFoldDB" id="A0A1I1H0D1"/>
<dbReference type="SUPFAM" id="SSF48613">
    <property type="entry name" value="Heme oxygenase-like"/>
    <property type="match status" value="1"/>
</dbReference>